<feature type="domain" description="Tyrosine specific protein phosphatases" evidence="9">
    <location>
        <begin position="134"/>
        <end position="201"/>
    </location>
</feature>
<dbReference type="PROSITE" id="PS50056">
    <property type="entry name" value="TYR_PHOSPHATASE_2"/>
    <property type="match status" value="1"/>
</dbReference>
<evidence type="ECO:0000256" key="3">
    <source>
        <dbReference type="ARBA" id="ARBA00022912"/>
    </source>
</evidence>
<name>A0AAD9P0K5_RIDPI</name>
<dbReference type="Pfam" id="PF00782">
    <property type="entry name" value="DSPc"/>
    <property type="match status" value="1"/>
</dbReference>
<dbReference type="InterPro" id="IPR003595">
    <property type="entry name" value="Tyr_Pase_cat"/>
</dbReference>
<dbReference type="InterPro" id="IPR000387">
    <property type="entry name" value="Tyr_Pase_dom"/>
</dbReference>
<dbReference type="InterPro" id="IPR016130">
    <property type="entry name" value="Tyr_Pase_AS"/>
</dbReference>
<evidence type="ECO:0000313" key="11">
    <source>
        <dbReference type="Proteomes" id="UP001209878"/>
    </source>
</evidence>
<dbReference type="PROSITE" id="PS50054">
    <property type="entry name" value="TYR_PHOSPHATASE_DUAL"/>
    <property type="match status" value="1"/>
</dbReference>
<comment type="similarity">
    <text evidence="5">Belongs to the protein-tyrosine phosphatase family. Non-receptor class PTPDC1 subfamily.</text>
</comment>
<dbReference type="InterPro" id="IPR020422">
    <property type="entry name" value="TYR_PHOSPHATASE_DUAL_dom"/>
</dbReference>
<reference evidence="10" key="1">
    <citation type="journal article" date="2023" name="Mol. Biol. Evol.">
        <title>Third-Generation Sequencing Reveals the Adaptive Role of the Epigenome in Three Deep-Sea Polychaetes.</title>
        <authorList>
            <person name="Perez M."/>
            <person name="Aroh O."/>
            <person name="Sun Y."/>
            <person name="Lan Y."/>
            <person name="Juniper S.K."/>
            <person name="Young C.R."/>
            <person name="Angers B."/>
            <person name="Qian P.Y."/>
        </authorList>
    </citation>
    <scope>NUCLEOTIDE SEQUENCE</scope>
    <source>
        <strain evidence="10">R07B-5</strain>
    </source>
</reference>
<dbReference type="PANTHER" id="PTHR23339">
    <property type="entry name" value="TYROSINE SPECIFIC PROTEIN PHOSPHATASE AND DUAL SPECIFICITY PROTEIN PHOSPHATASE"/>
    <property type="match status" value="1"/>
</dbReference>
<dbReference type="InterPro" id="IPR049573">
    <property type="entry name" value="PTPDC1_PTP"/>
</dbReference>
<feature type="region of interest" description="Disordered" evidence="7">
    <location>
        <begin position="552"/>
        <end position="616"/>
    </location>
</feature>
<gene>
    <name evidence="10" type="ORF">NP493_222g01022</name>
</gene>
<comment type="function">
    <text evidence="4">May play roles in cilia formation and/or maintenance.</text>
</comment>
<keyword evidence="3" id="KW-0904">Protein phosphatase</keyword>
<dbReference type="CDD" id="cd14506">
    <property type="entry name" value="PTP_PTPDC1"/>
    <property type="match status" value="1"/>
</dbReference>
<dbReference type="InterPro" id="IPR000340">
    <property type="entry name" value="Dual-sp_phosphatase_cat-dom"/>
</dbReference>
<accession>A0AAD9P0K5</accession>
<sequence length="616" mass="68736">MFCGGKKCKYCDPEASPIWSKDQKVIKGLFSNWCVVLTDRVAENIVSFCYRVTDNILAMSRPSSSLIEKYNIIEQFEKCGIRSVFNVQRPGEHATCGPNELKNGGFSYDPEEFMSKDVFFYNFGWQDYNVGSLTNILDMVKVMQFALSEGKVAIHCHAGLGRTGVLIACYLIFTNRISANEAINYIRLKRPSSIQTRGQLECIKQFADWLQPFRVIYASVADGVYSFTLPQYLERQKLFLHGLEARKLRDTPKIVAVCCSRLLQLAGKDVSLLEKRDLMREQIVLPGLSRPKLSSTHSSPTFEKKDTPDLRQCNTFDSFTPLLRNQHLGISRSQNQLSDFCSSSSGASLQFSSSQSDAVLNNGVMGGTETIDEEAERVAQAMAATEYETEVLETVETYKKSLNNENGSWTRLSQEEEPLVLSALLWDWIDHLKEPVLHAQDLPQMLEFVEEPRTGLGQLDKGSRATVVHMAAAVALLWPVSEATHISVLQRLISTLTHQNMILDPHLLLAVDLRLTSSTTSVMRDNVANRLTIFFKRLIQWFCEVANHDAKKARDSGDRITEEGATSKGKHRGKERKRGQSGRHDTNGSEGGKGTGEVVPSGGKEGSDGISEADAI</sequence>
<comment type="caution">
    <text evidence="10">The sequence shown here is derived from an EMBL/GenBank/DDBJ whole genome shotgun (WGS) entry which is preliminary data.</text>
</comment>
<feature type="compositionally biased region" description="Basic residues" evidence="7">
    <location>
        <begin position="568"/>
        <end position="581"/>
    </location>
</feature>
<dbReference type="InterPro" id="IPR029021">
    <property type="entry name" value="Prot-tyrosine_phosphatase-like"/>
</dbReference>
<evidence type="ECO:0000256" key="5">
    <source>
        <dbReference type="ARBA" id="ARBA00060867"/>
    </source>
</evidence>
<organism evidence="10 11">
    <name type="scientific">Ridgeia piscesae</name>
    <name type="common">Tubeworm</name>
    <dbReference type="NCBI Taxonomy" id="27915"/>
    <lineage>
        <taxon>Eukaryota</taxon>
        <taxon>Metazoa</taxon>
        <taxon>Spiralia</taxon>
        <taxon>Lophotrochozoa</taxon>
        <taxon>Annelida</taxon>
        <taxon>Polychaeta</taxon>
        <taxon>Sedentaria</taxon>
        <taxon>Canalipalpata</taxon>
        <taxon>Sabellida</taxon>
        <taxon>Siboglinidae</taxon>
        <taxon>Ridgeia</taxon>
    </lineage>
</organism>
<dbReference type="EMBL" id="JAODUO010000222">
    <property type="protein sequence ID" value="KAK2185786.1"/>
    <property type="molecule type" value="Genomic_DNA"/>
</dbReference>
<dbReference type="InterPro" id="IPR050561">
    <property type="entry name" value="PTP"/>
</dbReference>
<dbReference type="SUPFAM" id="SSF52799">
    <property type="entry name" value="(Phosphotyrosine protein) phosphatases II"/>
    <property type="match status" value="1"/>
</dbReference>
<dbReference type="Gene3D" id="3.90.190.10">
    <property type="entry name" value="Protein tyrosine phosphatase superfamily"/>
    <property type="match status" value="1"/>
</dbReference>
<evidence type="ECO:0000256" key="6">
    <source>
        <dbReference type="ARBA" id="ARBA00072096"/>
    </source>
</evidence>
<evidence type="ECO:0000256" key="4">
    <source>
        <dbReference type="ARBA" id="ARBA00056295"/>
    </source>
</evidence>
<protein>
    <recommendedName>
        <fullName evidence="6">Protein tyrosine phosphatase domain-containing protein 1</fullName>
    </recommendedName>
</protein>
<evidence type="ECO:0000256" key="1">
    <source>
        <dbReference type="ARBA" id="ARBA00022794"/>
    </source>
</evidence>
<feature type="domain" description="Tyrosine-protein phosphatase" evidence="8">
    <location>
        <begin position="47"/>
        <end position="215"/>
    </location>
</feature>
<dbReference type="GO" id="GO:0004725">
    <property type="term" value="F:protein tyrosine phosphatase activity"/>
    <property type="evidence" value="ECO:0007669"/>
    <property type="project" value="InterPro"/>
</dbReference>
<keyword evidence="1" id="KW-0970">Cilium biogenesis/degradation</keyword>
<dbReference type="AlphaFoldDB" id="A0AAD9P0K5"/>
<dbReference type="GO" id="GO:0060271">
    <property type="term" value="P:cilium assembly"/>
    <property type="evidence" value="ECO:0007669"/>
    <property type="project" value="InterPro"/>
</dbReference>
<dbReference type="SMART" id="SM00195">
    <property type="entry name" value="DSPc"/>
    <property type="match status" value="1"/>
</dbReference>
<evidence type="ECO:0000313" key="10">
    <source>
        <dbReference type="EMBL" id="KAK2185786.1"/>
    </source>
</evidence>
<dbReference type="PROSITE" id="PS00383">
    <property type="entry name" value="TYR_PHOSPHATASE_1"/>
    <property type="match status" value="1"/>
</dbReference>
<dbReference type="SMART" id="SM00404">
    <property type="entry name" value="PTPc_motif"/>
    <property type="match status" value="1"/>
</dbReference>
<dbReference type="Proteomes" id="UP001209878">
    <property type="component" value="Unassembled WGS sequence"/>
</dbReference>
<evidence type="ECO:0000256" key="7">
    <source>
        <dbReference type="SAM" id="MobiDB-lite"/>
    </source>
</evidence>
<feature type="compositionally biased region" description="Basic and acidic residues" evidence="7">
    <location>
        <begin position="552"/>
        <end position="562"/>
    </location>
</feature>
<evidence type="ECO:0000259" key="8">
    <source>
        <dbReference type="PROSITE" id="PS50054"/>
    </source>
</evidence>
<dbReference type="FunFam" id="3.90.190.10:FF:000027">
    <property type="entry name" value="Protein tyrosine phosphatase domain containing 1"/>
    <property type="match status" value="1"/>
</dbReference>
<evidence type="ECO:0000259" key="9">
    <source>
        <dbReference type="PROSITE" id="PS50056"/>
    </source>
</evidence>
<proteinExistence type="inferred from homology"/>
<evidence type="ECO:0000256" key="2">
    <source>
        <dbReference type="ARBA" id="ARBA00022801"/>
    </source>
</evidence>
<keyword evidence="11" id="KW-1185">Reference proteome</keyword>
<keyword evidence="2" id="KW-0378">Hydrolase</keyword>